<dbReference type="OrthoDB" id="3800936at2759"/>
<dbReference type="Proteomes" id="UP001652620">
    <property type="component" value="Chromosome 4"/>
</dbReference>
<proteinExistence type="predicted"/>
<reference evidence="6 7" key="1">
    <citation type="submission" date="2022-04" db="UniProtKB">
        <authorList>
            <consortium name="RefSeq"/>
        </authorList>
    </citation>
    <scope>IDENTIFICATION</scope>
    <source>
        <strain evidence="6 7">Punador</strain>
    </source>
</reference>
<dbReference type="InterPro" id="IPR012677">
    <property type="entry name" value="Nucleotide-bd_a/b_plait_sf"/>
</dbReference>
<evidence type="ECO:0000313" key="5">
    <source>
        <dbReference type="Proteomes" id="UP001652620"/>
    </source>
</evidence>
<dbReference type="InterPro" id="IPR035979">
    <property type="entry name" value="RBD_domain_sf"/>
</dbReference>
<dbReference type="Pfam" id="PF00076">
    <property type="entry name" value="RRM_1"/>
    <property type="match status" value="2"/>
</dbReference>
<evidence type="ECO:0000256" key="1">
    <source>
        <dbReference type="ARBA" id="ARBA00022884"/>
    </source>
</evidence>
<dbReference type="KEGG" id="bdr:105225543"/>
<dbReference type="PROSITE" id="PS50102">
    <property type="entry name" value="RRM"/>
    <property type="match status" value="2"/>
</dbReference>
<feature type="domain" description="RRM" evidence="4">
    <location>
        <begin position="69"/>
        <end position="146"/>
    </location>
</feature>
<feature type="region of interest" description="Disordered" evidence="3">
    <location>
        <begin position="1"/>
        <end position="21"/>
    </location>
</feature>
<dbReference type="InterPro" id="IPR000504">
    <property type="entry name" value="RRM_dom"/>
</dbReference>
<dbReference type="RefSeq" id="XP_011202362.2">
    <property type="nucleotide sequence ID" value="XM_011204060.4"/>
</dbReference>
<keyword evidence="5" id="KW-1185">Reference proteome</keyword>
<dbReference type="PANTHER" id="PTHR21245">
    <property type="entry name" value="HETEROGENEOUS NUCLEAR RIBONUCLEOPROTEIN"/>
    <property type="match status" value="1"/>
</dbReference>
<keyword evidence="1 2" id="KW-0694">RNA-binding</keyword>
<feature type="domain" description="RRM" evidence="4">
    <location>
        <begin position="148"/>
        <end position="234"/>
    </location>
</feature>
<sequence>MSDLSSSWLGGGSSSSPSESFSSFSINHNDITWEALFMKAVALPAILENGRKVFGPPVEYIGERPSYICELYVSNLPKSLDEVRFLTWLHRCGVVYEMRVMMQSFSMTRGYAFVRYTQEYEALVAYELLKCLFLGGERVCVYRSQGKNRLFVSNIPKQLPMSSLEEGFKKTFRDIERCISFPATETCSLRGDFNRGFAFIEFYDHESAMEAKKKTTPGHMRMWGNDLKVQWARPKLLQAHFKSNNEQKEKRSMAEASSKSQDYCAKLRLFCLANNWCIPVVIYGNCFYQNGFQYGGILLKDPTSGQFSGILMEVAAGRDMQDVHVAMCEVAVQIIDRSNGFPKHHYMVRVLNGFRAELLLVCGNCSDITSLVSHCDRNVFNFNSMVELAVALEVLAQYSTEFILTTYRRSFLVLRNCFSLQRQSHIVQFYSIYPKFRNNPPLNLAFNDTEITLLVSEVIMEHNVNEFLAMGEQLRNPPYMILNSQRVRNADGYRLRYISLEKLESREFYHPHQRINASPIWITGHSYQKSIFK</sequence>
<dbReference type="AlphaFoldDB" id="A0A6J0RIJ1"/>
<dbReference type="GeneID" id="105225543"/>
<evidence type="ECO:0000313" key="7">
    <source>
        <dbReference type="RefSeq" id="XP_019845569.1"/>
    </source>
</evidence>
<accession>A0A6J0RIJ1</accession>
<protein>
    <submittedName>
        <fullName evidence="6">DEAD end protein homolog 1 isoform X1</fullName>
    </submittedName>
</protein>
<gene>
    <name evidence="6 7" type="primary">LOC105225543</name>
</gene>
<dbReference type="RefSeq" id="XP_011202362.1">
    <property type="nucleotide sequence ID" value="XM_011204060.3"/>
</dbReference>
<evidence type="ECO:0000256" key="2">
    <source>
        <dbReference type="PROSITE-ProRule" id="PRU00176"/>
    </source>
</evidence>
<organism evidence="7">
    <name type="scientific">Bactrocera dorsalis</name>
    <name type="common">Oriental fruit fly</name>
    <name type="synonym">Dacus dorsalis</name>
    <dbReference type="NCBI Taxonomy" id="27457"/>
    <lineage>
        <taxon>Eukaryota</taxon>
        <taxon>Metazoa</taxon>
        <taxon>Ecdysozoa</taxon>
        <taxon>Arthropoda</taxon>
        <taxon>Hexapoda</taxon>
        <taxon>Insecta</taxon>
        <taxon>Pterygota</taxon>
        <taxon>Neoptera</taxon>
        <taxon>Endopterygota</taxon>
        <taxon>Diptera</taxon>
        <taxon>Brachycera</taxon>
        <taxon>Muscomorpha</taxon>
        <taxon>Tephritoidea</taxon>
        <taxon>Tephritidae</taxon>
        <taxon>Bactrocera</taxon>
        <taxon>Bactrocera</taxon>
    </lineage>
</organism>
<dbReference type="RefSeq" id="XP_019845569.1">
    <property type="nucleotide sequence ID" value="XM_019990010.2"/>
</dbReference>
<dbReference type="GO" id="GO:0003723">
    <property type="term" value="F:RNA binding"/>
    <property type="evidence" value="ECO:0007669"/>
    <property type="project" value="UniProtKB-UniRule"/>
</dbReference>
<dbReference type="CDD" id="cd00590">
    <property type="entry name" value="RRM_SF"/>
    <property type="match status" value="1"/>
</dbReference>
<dbReference type="SMART" id="SM00360">
    <property type="entry name" value="RRM"/>
    <property type="match status" value="2"/>
</dbReference>
<name>A0A6J0RIJ1_BACDO</name>
<evidence type="ECO:0000313" key="6">
    <source>
        <dbReference type="RefSeq" id="XP_011202362.1"/>
    </source>
</evidence>
<dbReference type="SUPFAM" id="SSF54928">
    <property type="entry name" value="RNA-binding domain, RBD"/>
    <property type="match status" value="1"/>
</dbReference>
<dbReference type="Gene3D" id="3.30.70.330">
    <property type="match status" value="2"/>
</dbReference>
<evidence type="ECO:0000259" key="4">
    <source>
        <dbReference type="PROSITE" id="PS50102"/>
    </source>
</evidence>
<evidence type="ECO:0000256" key="3">
    <source>
        <dbReference type="SAM" id="MobiDB-lite"/>
    </source>
</evidence>